<comment type="caution">
    <text evidence="1">The sequence shown here is derived from an EMBL/GenBank/DDBJ whole genome shotgun (WGS) entry which is preliminary data.</text>
</comment>
<proteinExistence type="predicted"/>
<dbReference type="Gene3D" id="3.40.33.10">
    <property type="entry name" value="CAP"/>
    <property type="match status" value="1"/>
</dbReference>
<dbReference type="SUPFAM" id="SSF55797">
    <property type="entry name" value="PR-1-like"/>
    <property type="match status" value="1"/>
</dbReference>
<accession>A0AAD9DG79</accession>
<evidence type="ECO:0008006" key="3">
    <source>
        <dbReference type="Google" id="ProtNLM"/>
    </source>
</evidence>
<sequence length="213" mass="24391">MTVDGKEAVLGGKYIPEKKEHVINLQPHTMTDRDMEWLEAHNTRRQEWHEDYRKDYVPLKWSNNLKASSQIWALELLKTCSYRLYHDPNNRKFGENWHPTMVLVVGQLCKVPTKSLAALSKMRRIGIGPEMPFDASALEGYRPCGCTEASTIVDSGDHRGMTCHVQVCRYAKAGNCDMSLFNDGSNEWWMDAVMNDTPSRCGDECPPEGCHYY</sequence>
<gene>
    <name evidence="1" type="ORF">QTG54_004996</name>
</gene>
<organism evidence="1 2">
    <name type="scientific">Skeletonema marinoi</name>
    <dbReference type="NCBI Taxonomy" id="267567"/>
    <lineage>
        <taxon>Eukaryota</taxon>
        <taxon>Sar</taxon>
        <taxon>Stramenopiles</taxon>
        <taxon>Ochrophyta</taxon>
        <taxon>Bacillariophyta</taxon>
        <taxon>Coscinodiscophyceae</taxon>
        <taxon>Thalassiosirophycidae</taxon>
        <taxon>Thalassiosirales</taxon>
        <taxon>Skeletonemataceae</taxon>
        <taxon>Skeletonema</taxon>
        <taxon>Skeletonema marinoi-dohrnii complex</taxon>
    </lineage>
</organism>
<evidence type="ECO:0000313" key="2">
    <source>
        <dbReference type="Proteomes" id="UP001224775"/>
    </source>
</evidence>
<keyword evidence="2" id="KW-1185">Reference proteome</keyword>
<protein>
    <recommendedName>
        <fullName evidence="3">SCP domain-containing protein</fullName>
    </recommendedName>
</protein>
<dbReference type="Proteomes" id="UP001224775">
    <property type="component" value="Unassembled WGS sequence"/>
</dbReference>
<dbReference type="InterPro" id="IPR035940">
    <property type="entry name" value="CAP_sf"/>
</dbReference>
<reference evidence="1" key="1">
    <citation type="submission" date="2023-06" db="EMBL/GenBank/DDBJ databases">
        <title>Survivors Of The Sea: Transcriptome response of Skeletonema marinoi to long-term dormancy.</title>
        <authorList>
            <person name="Pinder M.I.M."/>
            <person name="Kourtchenko O."/>
            <person name="Robertson E.K."/>
            <person name="Larsson T."/>
            <person name="Maumus F."/>
            <person name="Osuna-Cruz C.M."/>
            <person name="Vancaester E."/>
            <person name="Stenow R."/>
            <person name="Vandepoele K."/>
            <person name="Ploug H."/>
            <person name="Bruchert V."/>
            <person name="Godhe A."/>
            <person name="Topel M."/>
        </authorList>
    </citation>
    <scope>NUCLEOTIDE SEQUENCE</scope>
    <source>
        <strain evidence="1">R05AC</strain>
    </source>
</reference>
<evidence type="ECO:0000313" key="1">
    <source>
        <dbReference type="EMBL" id="KAK1744463.1"/>
    </source>
</evidence>
<dbReference type="EMBL" id="JATAAI010000007">
    <property type="protein sequence ID" value="KAK1744463.1"/>
    <property type="molecule type" value="Genomic_DNA"/>
</dbReference>
<dbReference type="AlphaFoldDB" id="A0AAD9DG79"/>
<name>A0AAD9DG79_9STRA</name>